<dbReference type="EMBL" id="JXXR01000001">
    <property type="protein sequence ID" value="KJY77530.1"/>
    <property type="molecule type" value="Genomic_DNA"/>
</dbReference>
<accession>A0A837GCX4</accession>
<sequence>MVVDTISQNKMLRQVSSRLHPQWWSKLDLEVLQSAREHNQLVSKRLDNVILSRSGCQSVWLSECSEEMNKWLSVLPRISLLAAAAGLLSQNCPDYLWDSSYRSVLRQKFTQPQIEQLIALWPTGSEPPAWSANNVLEQAEFYSASAIYHLWRDQPFWSLFRMSLPVIDTPMALTQDDIERVESWIFRLERFL</sequence>
<dbReference type="InterPro" id="IPR025292">
    <property type="entry name" value="T3SS_LEE_assoc"/>
</dbReference>
<organism evidence="1">
    <name type="scientific">Vibrio coralliilyticus</name>
    <dbReference type="NCBI Taxonomy" id="190893"/>
    <lineage>
        <taxon>Bacteria</taxon>
        <taxon>Pseudomonadati</taxon>
        <taxon>Pseudomonadota</taxon>
        <taxon>Gammaproteobacteria</taxon>
        <taxon>Vibrionales</taxon>
        <taxon>Vibrionaceae</taxon>
        <taxon>Vibrio</taxon>
    </lineage>
</organism>
<dbReference type="Pfam" id="PF13327">
    <property type="entry name" value="T3SS_LEE_assoc"/>
    <property type="match status" value="1"/>
</dbReference>
<dbReference type="AlphaFoldDB" id="A0A837GCX4"/>
<proteinExistence type="predicted"/>
<dbReference type="RefSeq" id="WP_045984607.1">
    <property type="nucleotide sequence ID" value="NZ_CP063051.1"/>
</dbReference>
<evidence type="ECO:0000313" key="1">
    <source>
        <dbReference type="EMBL" id="KJY77530.1"/>
    </source>
</evidence>
<reference evidence="1" key="1">
    <citation type="journal article" date="2015" name="BMC Genomics">
        <title>Genome mining reveals unlocked bioactive potential of marine Gram-negative bacteria.</title>
        <authorList>
            <person name="Machado H."/>
            <person name="Sonnenschein E.C."/>
            <person name="Melchiorsen J."/>
            <person name="Gram L."/>
        </authorList>
    </citation>
    <scope>NUCLEOTIDE SEQUENCE</scope>
    <source>
        <strain evidence="1">S2052</strain>
    </source>
</reference>
<name>A0A837GCX4_9VIBR</name>
<gene>
    <name evidence="1" type="ORF">TW71_00410</name>
</gene>
<protein>
    <submittedName>
        <fullName evidence="1">Uncharacterized protein</fullName>
    </submittedName>
</protein>
<comment type="caution">
    <text evidence="1">The sequence shown here is derived from an EMBL/GenBank/DDBJ whole genome shotgun (WGS) entry which is preliminary data.</text>
</comment>